<comment type="caution">
    <text evidence="2">The sequence shown here is derived from an EMBL/GenBank/DDBJ whole genome shotgun (WGS) entry which is preliminary data.</text>
</comment>
<proteinExistence type="predicted"/>
<dbReference type="RefSeq" id="WP_236256428.1">
    <property type="nucleotide sequence ID" value="NZ_BNEK01000003.1"/>
</dbReference>
<sequence length="80" mass="8598">MADAPWYMQSTDTSAHDKGSPERNRQHIESLAAMASDEADAVSAHLRNAEARGVDIPAESRMAMGFAVNARKAAALLKDN</sequence>
<gene>
    <name evidence="2" type="ORF">TPA0910_15600</name>
</gene>
<dbReference type="Proteomes" id="UP001054854">
    <property type="component" value="Unassembled WGS sequence"/>
</dbReference>
<organism evidence="2 3">
    <name type="scientific">Streptomyces hygroscopicus</name>
    <dbReference type="NCBI Taxonomy" id="1912"/>
    <lineage>
        <taxon>Bacteria</taxon>
        <taxon>Bacillati</taxon>
        <taxon>Actinomycetota</taxon>
        <taxon>Actinomycetes</taxon>
        <taxon>Kitasatosporales</taxon>
        <taxon>Streptomycetaceae</taxon>
        <taxon>Streptomyces</taxon>
        <taxon>Streptomyces violaceusniger group</taxon>
    </lineage>
</organism>
<evidence type="ECO:0000256" key="1">
    <source>
        <dbReference type="SAM" id="MobiDB-lite"/>
    </source>
</evidence>
<dbReference type="EMBL" id="BNEK01000003">
    <property type="protein sequence ID" value="GHJ27127.1"/>
    <property type="molecule type" value="Genomic_DNA"/>
</dbReference>
<feature type="region of interest" description="Disordered" evidence="1">
    <location>
        <begin position="1"/>
        <end position="42"/>
    </location>
</feature>
<accession>A0ABQ3TUX6</accession>
<name>A0ABQ3TUX6_STRHY</name>
<protein>
    <submittedName>
        <fullName evidence="2">Uncharacterized protein</fullName>
    </submittedName>
</protein>
<reference evidence="2" key="1">
    <citation type="submission" date="2024-05" db="EMBL/GenBank/DDBJ databases">
        <title>Whole genome shotgun sequence of Streptomyces hygroscopicus NBRC 113678.</title>
        <authorList>
            <person name="Komaki H."/>
            <person name="Tamura T."/>
        </authorList>
    </citation>
    <scope>NUCLEOTIDE SEQUENCE</scope>
    <source>
        <strain evidence="2">N11-34</strain>
    </source>
</reference>
<evidence type="ECO:0000313" key="3">
    <source>
        <dbReference type="Proteomes" id="UP001054854"/>
    </source>
</evidence>
<evidence type="ECO:0000313" key="2">
    <source>
        <dbReference type="EMBL" id="GHJ27127.1"/>
    </source>
</evidence>
<keyword evidence="3" id="KW-1185">Reference proteome</keyword>
<feature type="compositionally biased region" description="Basic and acidic residues" evidence="1">
    <location>
        <begin position="14"/>
        <end position="28"/>
    </location>
</feature>